<organism evidence="9 10">
    <name type="scientific">Micromonas commoda (strain RCC299 / NOUM17 / CCMP2709)</name>
    <name type="common">Picoplanktonic green alga</name>
    <dbReference type="NCBI Taxonomy" id="296587"/>
    <lineage>
        <taxon>Eukaryota</taxon>
        <taxon>Viridiplantae</taxon>
        <taxon>Chlorophyta</taxon>
        <taxon>Mamiellophyceae</taxon>
        <taxon>Mamiellales</taxon>
        <taxon>Mamiellaceae</taxon>
        <taxon>Micromonas</taxon>
    </lineage>
</organism>
<name>C1FIA4_MICCC</name>
<dbReference type="Proteomes" id="UP000002009">
    <property type="component" value="Chromosome 10"/>
</dbReference>
<feature type="transmembrane region" description="Helical" evidence="7">
    <location>
        <begin position="269"/>
        <end position="290"/>
    </location>
</feature>
<evidence type="ECO:0000256" key="5">
    <source>
        <dbReference type="ARBA" id="ARBA00023136"/>
    </source>
</evidence>
<evidence type="ECO:0000256" key="3">
    <source>
        <dbReference type="ARBA" id="ARBA00022692"/>
    </source>
</evidence>
<dbReference type="PANTHER" id="PTHR30506">
    <property type="entry name" value="INNER MEMBRANE PROTEIN"/>
    <property type="match status" value="1"/>
</dbReference>
<evidence type="ECO:0000256" key="4">
    <source>
        <dbReference type="ARBA" id="ARBA00022989"/>
    </source>
</evidence>
<gene>
    <name evidence="9" type="ORF">MICPUN_102615</name>
</gene>
<feature type="region of interest" description="Disordered" evidence="6">
    <location>
        <begin position="33"/>
        <end position="121"/>
    </location>
</feature>
<feature type="transmembrane region" description="Helical" evidence="7">
    <location>
        <begin position="130"/>
        <end position="151"/>
    </location>
</feature>
<feature type="compositionally biased region" description="Low complexity" evidence="6">
    <location>
        <begin position="77"/>
        <end position="89"/>
    </location>
</feature>
<accession>C1FIA4</accession>
<keyword evidence="4 7" id="KW-1133">Transmembrane helix</keyword>
<feature type="transmembrane region" description="Helical" evidence="7">
    <location>
        <begin position="203"/>
        <end position="227"/>
    </location>
</feature>
<keyword evidence="2" id="KW-1003">Cell membrane</keyword>
<dbReference type="Pfam" id="PF03458">
    <property type="entry name" value="Gly_transporter"/>
    <property type="match status" value="2"/>
</dbReference>
<dbReference type="InParanoid" id="C1FIA4"/>
<evidence type="ECO:0000313" key="10">
    <source>
        <dbReference type="Proteomes" id="UP000002009"/>
    </source>
</evidence>
<dbReference type="InterPro" id="IPR005115">
    <property type="entry name" value="Gly_transporter"/>
</dbReference>
<dbReference type="PANTHER" id="PTHR30506:SF3">
    <property type="entry name" value="UPF0126 INNER MEMBRANE PROTEIN YADS-RELATED"/>
    <property type="match status" value="1"/>
</dbReference>
<evidence type="ECO:0000313" key="9">
    <source>
        <dbReference type="EMBL" id="ACO69962.1"/>
    </source>
</evidence>
<reference evidence="9 10" key="1">
    <citation type="journal article" date="2009" name="Science">
        <title>Green evolution and dynamic adaptations revealed by genomes of the marine picoeukaryotes Micromonas.</title>
        <authorList>
            <person name="Worden A.Z."/>
            <person name="Lee J.H."/>
            <person name="Mock T."/>
            <person name="Rouze P."/>
            <person name="Simmons M.P."/>
            <person name="Aerts A.L."/>
            <person name="Allen A.E."/>
            <person name="Cuvelier M.L."/>
            <person name="Derelle E."/>
            <person name="Everett M.V."/>
            <person name="Foulon E."/>
            <person name="Grimwood J."/>
            <person name="Gundlach H."/>
            <person name="Henrissat B."/>
            <person name="Napoli C."/>
            <person name="McDonald S.M."/>
            <person name="Parker M.S."/>
            <person name="Rombauts S."/>
            <person name="Salamov A."/>
            <person name="Von Dassow P."/>
            <person name="Badger J.H."/>
            <person name="Coutinho P.M."/>
            <person name="Demir E."/>
            <person name="Dubchak I."/>
            <person name="Gentemann C."/>
            <person name="Eikrem W."/>
            <person name="Gready J.E."/>
            <person name="John U."/>
            <person name="Lanier W."/>
            <person name="Lindquist E.A."/>
            <person name="Lucas S."/>
            <person name="Mayer K.F."/>
            <person name="Moreau H."/>
            <person name="Not F."/>
            <person name="Otillar R."/>
            <person name="Panaud O."/>
            <person name="Pangilinan J."/>
            <person name="Paulsen I."/>
            <person name="Piegu B."/>
            <person name="Poliakov A."/>
            <person name="Robbens S."/>
            <person name="Schmutz J."/>
            <person name="Toulza E."/>
            <person name="Wyss T."/>
            <person name="Zelensky A."/>
            <person name="Zhou K."/>
            <person name="Armbrust E.V."/>
            <person name="Bhattacharya D."/>
            <person name="Goodenough U.W."/>
            <person name="Van de Peer Y."/>
            <person name="Grigoriev I.V."/>
        </authorList>
    </citation>
    <scope>NUCLEOTIDE SEQUENCE [LARGE SCALE GENOMIC DNA]</scope>
    <source>
        <strain evidence="10">RCC299 / NOUM17</strain>
    </source>
</reference>
<evidence type="ECO:0000256" key="1">
    <source>
        <dbReference type="ARBA" id="ARBA00004651"/>
    </source>
</evidence>
<dbReference type="RefSeq" id="XP_002508704.1">
    <property type="nucleotide sequence ID" value="XM_002508658.1"/>
</dbReference>
<dbReference type="AlphaFoldDB" id="C1FIA4"/>
<dbReference type="GeneID" id="8246706"/>
<dbReference type="OrthoDB" id="67004at2759"/>
<evidence type="ECO:0000256" key="2">
    <source>
        <dbReference type="ARBA" id="ARBA00022475"/>
    </source>
</evidence>
<dbReference type="GO" id="GO:0005886">
    <property type="term" value="C:plasma membrane"/>
    <property type="evidence" value="ECO:0007669"/>
    <property type="project" value="UniProtKB-SubCell"/>
</dbReference>
<proteinExistence type="predicted"/>
<protein>
    <recommendedName>
        <fullName evidence="8">Glycine transporter domain-containing protein</fullName>
    </recommendedName>
</protein>
<feature type="domain" description="Glycine transporter" evidence="8">
    <location>
        <begin position="276"/>
        <end position="351"/>
    </location>
</feature>
<keyword evidence="10" id="KW-1185">Reference proteome</keyword>
<keyword evidence="3 7" id="KW-0812">Transmembrane</keyword>
<feature type="transmembrane region" description="Helical" evidence="7">
    <location>
        <begin position="239"/>
        <end position="257"/>
    </location>
</feature>
<feature type="compositionally biased region" description="Basic and acidic residues" evidence="6">
    <location>
        <begin position="92"/>
        <end position="121"/>
    </location>
</feature>
<comment type="subcellular location">
    <subcellularLocation>
        <location evidence="1">Cell membrane</location>
        <topology evidence="1">Multi-pass membrane protein</topology>
    </subcellularLocation>
</comment>
<feature type="domain" description="Glycine transporter" evidence="8">
    <location>
        <begin position="181"/>
        <end position="254"/>
    </location>
</feature>
<evidence type="ECO:0000256" key="6">
    <source>
        <dbReference type="SAM" id="MobiDB-lite"/>
    </source>
</evidence>
<evidence type="ECO:0000259" key="8">
    <source>
        <dbReference type="Pfam" id="PF03458"/>
    </source>
</evidence>
<evidence type="ECO:0000256" key="7">
    <source>
        <dbReference type="SAM" id="Phobius"/>
    </source>
</evidence>
<sequence length="391" mass="41466">MSAIARRGFAAPATALAPGPAATRARRVKAMITSAKNAGSPMSRRSRLALPRGGLVLGVPRERPPPLAAQRRRIRVAPNAASADALHAPPAEPERREEDDRRERTAAARLDGERRVANEHDDPASRRVRYAYLAAMVLATATAVAVSWLVAPELPAAIVPLMPRGLDCLDWTAAPGAFVRFVDYYGTAVFAQAGVVTAGAAGMNFLGCLVVGCITAMGGGSFRGFVLGEQVFWAQEPEYVYISLAASVLTFFFWPALERLFAKAGKSNVLESSLNWLDALAIGGFCVIGANNGLRAAAGDPVVAVACGMFTASFGGIMRDTLCAMPARILHSHQEAYASCTSIGAATFVTLSALNVNPWVRCLAPMAVVVALRWLAWSKGLRLPTYGTRAE</sequence>
<dbReference type="EMBL" id="CP001576">
    <property type="protein sequence ID" value="ACO69962.1"/>
    <property type="molecule type" value="Genomic_DNA"/>
</dbReference>
<feature type="transmembrane region" description="Helical" evidence="7">
    <location>
        <begin position="302"/>
        <end position="322"/>
    </location>
</feature>
<dbReference type="KEGG" id="mis:MICPUN_102615"/>
<keyword evidence="5 7" id="KW-0472">Membrane</keyword>